<evidence type="ECO:0000313" key="2">
    <source>
        <dbReference type="Proteomes" id="UP000315949"/>
    </source>
</evidence>
<dbReference type="Gene3D" id="3.40.50.10320">
    <property type="entry name" value="LmbE-like"/>
    <property type="match status" value="1"/>
</dbReference>
<dbReference type="SUPFAM" id="SSF102588">
    <property type="entry name" value="LmbE-like"/>
    <property type="match status" value="1"/>
</dbReference>
<organism evidence="1 2">
    <name type="scientific">Luteimonas wenzhouensis</name>
    <dbReference type="NCBI Taxonomy" id="2599615"/>
    <lineage>
        <taxon>Bacteria</taxon>
        <taxon>Pseudomonadati</taxon>
        <taxon>Pseudomonadota</taxon>
        <taxon>Gammaproteobacteria</taxon>
        <taxon>Lysobacterales</taxon>
        <taxon>Lysobacteraceae</taxon>
        <taxon>Luteimonas</taxon>
    </lineage>
</organism>
<name>A0A5C5U5J0_9GAMM</name>
<sequence>MAAVTLPRVVGDGRRESEWRRSRWLAALPTRTAAELLLGWQRLVLLSPHPDDETLACGGLLRAAGAMGLDVQLVSVTDGEACYPGDPGWTPERLRQVRRSEVAHALAALGVHAQVHRTGLPDGGVARHRGELERALRALLRRGDLVLAPWEHDGHPDHDAVGRAALAATAALPGLRLLRYPVWAWHWLPPDASPPPFAAIRMPLPPATLARKRRAIACFASQLDRGGPGAPAPILPPHVVERFDRPFEVYLR</sequence>
<dbReference type="AlphaFoldDB" id="A0A5C5U5J0"/>
<proteinExistence type="predicted"/>
<comment type="caution">
    <text evidence="1">The sequence shown here is derived from an EMBL/GenBank/DDBJ whole genome shotgun (WGS) entry which is preliminary data.</text>
</comment>
<dbReference type="PANTHER" id="PTHR12993">
    <property type="entry name" value="N-ACETYLGLUCOSAMINYL-PHOSPHATIDYLINOSITOL DE-N-ACETYLASE-RELATED"/>
    <property type="match status" value="1"/>
</dbReference>
<gene>
    <name evidence="1" type="ORF">FQY79_05615</name>
</gene>
<dbReference type="InterPro" id="IPR024078">
    <property type="entry name" value="LmbE-like_dom_sf"/>
</dbReference>
<keyword evidence="2" id="KW-1185">Reference proteome</keyword>
<dbReference type="RefSeq" id="WP_146311554.1">
    <property type="nucleotide sequence ID" value="NZ_VOHE01000002.1"/>
</dbReference>
<dbReference type="OrthoDB" id="9790023at2"/>
<dbReference type="PANTHER" id="PTHR12993:SF29">
    <property type="entry name" value="BLR3841 PROTEIN"/>
    <property type="match status" value="1"/>
</dbReference>
<dbReference type="InterPro" id="IPR003737">
    <property type="entry name" value="GlcNAc_PI_deacetylase-related"/>
</dbReference>
<protein>
    <submittedName>
        <fullName evidence="1">PIG-L family deacetylase</fullName>
    </submittedName>
</protein>
<reference evidence="1 2" key="1">
    <citation type="submission" date="2019-07" db="EMBL/GenBank/DDBJ databases">
        <title>Luteimonas sp. YD-1 nov., isolated from acidic soil.</title>
        <authorList>
            <person name="Zhou J."/>
        </authorList>
    </citation>
    <scope>NUCLEOTIDE SEQUENCE [LARGE SCALE GENOMIC DNA]</scope>
    <source>
        <strain evidence="1 2">YD-1</strain>
    </source>
</reference>
<evidence type="ECO:0000313" key="1">
    <source>
        <dbReference type="EMBL" id="TWT20785.1"/>
    </source>
</evidence>
<dbReference type="Pfam" id="PF02585">
    <property type="entry name" value="PIG-L"/>
    <property type="match status" value="1"/>
</dbReference>
<dbReference type="EMBL" id="VOHE01000002">
    <property type="protein sequence ID" value="TWT20785.1"/>
    <property type="molecule type" value="Genomic_DNA"/>
</dbReference>
<dbReference type="GO" id="GO:0016811">
    <property type="term" value="F:hydrolase activity, acting on carbon-nitrogen (but not peptide) bonds, in linear amides"/>
    <property type="evidence" value="ECO:0007669"/>
    <property type="project" value="TreeGrafter"/>
</dbReference>
<accession>A0A5C5U5J0</accession>
<dbReference type="Proteomes" id="UP000315949">
    <property type="component" value="Unassembled WGS sequence"/>
</dbReference>